<protein>
    <submittedName>
        <fullName evidence="11">ATP-binding cassette, subfamily B</fullName>
    </submittedName>
</protein>
<dbReference type="PANTHER" id="PTHR43394">
    <property type="entry name" value="ATP-DEPENDENT PERMEASE MDL1, MITOCHONDRIAL"/>
    <property type="match status" value="1"/>
</dbReference>
<feature type="transmembrane region" description="Helical" evidence="8">
    <location>
        <begin position="73"/>
        <end position="92"/>
    </location>
</feature>
<dbReference type="SUPFAM" id="SSF52540">
    <property type="entry name" value="P-loop containing nucleoside triphosphate hydrolases"/>
    <property type="match status" value="1"/>
</dbReference>
<dbReference type="InterPro" id="IPR011527">
    <property type="entry name" value="ABC1_TM_dom"/>
</dbReference>
<dbReference type="AlphaFoldDB" id="A0A1G5RW29"/>
<feature type="transmembrane region" description="Helical" evidence="8">
    <location>
        <begin position="173"/>
        <end position="191"/>
    </location>
</feature>
<organism evidence="11 12">
    <name type="scientific">Acidaminobacter hydrogenoformans DSM 2784</name>
    <dbReference type="NCBI Taxonomy" id="1120920"/>
    <lineage>
        <taxon>Bacteria</taxon>
        <taxon>Bacillati</taxon>
        <taxon>Bacillota</taxon>
        <taxon>Clostridia</taxon>
        <taxon>Peptostreptococcales</taxon>
        <taxon>Acidaminobacteraceae</taxon>
        <taxon>Acidaminobacter</taxon>
    </lineage>
</organism>
<dbReference type="Gene3D" id="1.20.1560.10">
    <property type="entry name" value="ABC transporter type 1, transmembrane domain"/>
    <property type="match status" value="1"/>
</dbReference>
<dbReference type="RefSeq" id="WP_092589996.1">
    <property type="nucleotide sequence ID" value="NZ_FMWL01000004.1"/>
</dbReference>
<dbReference type="Pfam" id="PF00664">
    <property type="entry name" value="ABC_membrane"/>
    <property type="match status" value="1"/>
</dbReference>
<evidence type="ECO:0000256" key="2">
    <source>
        <dbReference type="ARBA" id="ARBA00022448"/>
    </source>
</evidence>
<keyword evidence="3 8" id="KW-0812">Transmembrane</keyword>
<evidence type="ECO:0000256" key="5">
    <source>
        <dbReference type="ARBA" id="ARBA00022840"/>
    </source>
</evidence>
<dbReference type="Gene3D" id="3.40.50.300">
    <property type="entry name" value="P-loop containing nucleotide triphosphate hydrolases"/>
    <property type="match status" value="1"/>
</dbReference>
<feature type="transmembrane region" description="Helical" evidence="8">
    <location>
        <begin position="144"/>
        <end position="167"/>
    </location>
</feature>
<dbReference type="GO" id="GO:0016887">
    <property type="term" value="F:ATP hydrolysis activity"/>
    <property type="evidence" value="ECO:0007669"/>
    <property type="project" value="InterPro"/>
</dbReference>
<keyword evidence="6 8" id="KW-1133">Transmembrane helix</keyword>
<keyword evidence="7 8" id="KW-0472">Membrane</keyword>
<feature type="transmembrane region" description="Helical" evidence="8">
    <location>
        <begin position="251"/>
        <end position="275"/>
    </location>
</feature>
<feature type="domain" description="ABC transporter" evidence="9">
    <location>
        <begin position="362"/>
        <end position="596"/>
    </location>
</feature>
<evidence type="ECO:0000256" key="4">
    <source>
        <dbReference type="ARBA" id="ARBA00022741"/>
    </source>
</evidence>
<dbReference type="InterPro" id="IPR036640">
    <property type="entry name" value="ABC1_TM_sf"/>
</dbReference>
<dbReference type="InterPro" id="IPR027417">
    <property type="entry name" value="P-loop_NTPase"/>
</dbReference>
<keyword evidence="5 11" id="KW-0067">ATP-binding</keyword>
<feature type="transmembrane region" description="Helical" evidence="8">
    <location>
        <begin position="33"/>
        <end position="53"/>
    </location>
</feature>
<dbReference type="Proteomes" id="UP000199208">
    <property type="component" value="Unassembled WGS sequence"/>
</dbReference>
<dbReference type="InterPro" id="IPR003439">
    <property type="entry name" value="ABC_transporter-like_ATP-bd"/>
</dbReference>
<evidence type="ECO:0000256" key="7">
    <source>
        <dbReference type="ARBA" id="ARBA00023136"/>
    </source>
</evidence>
<dbReference type="Pfam" id="PF00005">
    <property type="entry name" value="ABC_tran"/>
    <property type="match status" value="1"/>
</dbReference>
<name>A0A1G5RW29_9FIRM</name>
<dbReference type="GO" id="GO:0005524">
    <property type="term" value="F:ATP binding"/>
    <property type="evidence" value="ECO:0007669"/>
    <property type="project" value="UniProtKB-KW"/>
</dbReference>
<dbReference type="SMART" id="SM00382">
    <property type="entry name" value="AAA"/>
    <property type="match status" value="1"/>
</dbReference>
<dbReference type="PROSITE" id="PS50929">
    <property type="entry name" value="ABC_TM1F"/>
    <property type="match status" value="1"/>
</dbReference>
<evidence type="ECO:0000259" key="10">
    <source>
        <dbReference type="PROSITE" id="PS50929"/>
    </source>
</evidence>
<evidence type="ECO:0000256" key="8">
    <source>
        <dbReference type="SAM" id="Phobius"/>
    </source>
</evidence>
<keyword evidence="12" id="KW-1185">Reference proteome</keyword>
<dbReference type="EMBL" id="FMWL01000004">
    <property type="protein sequence ID" value="SCZ78324.1"/>
    <property type="molecule type" value="Genomic_DNA"/>
</dbReference>
<dbReference type="InterPro" id="IPR039421">
    <property type="entry name" value="Type_1_exporter"/>
</dbReference>
<dbReference type="GO" id="GO:0015421">
    <property type="term" value="F:ABC-type oligopeptide transporter activity"/>
    <property type="evidence" value="ECO:0007669"/>
    <property type="project" value="TreeGrafter"/>
</dbReference>
<evidence type="ECO:0000256" key="6">
    <source>
        <dbReference type="ARBA" id="ARBA00022989"/>
    </source>
</evidence>
<accession>A0A1G5RW29</accession>
<evidence type="ECO:0000259" key="9">
    <source>
        <dbReference type="PROSITE" id="PS50893"/>
    </source>
</evidence>
<dbReference type="InterPro" id="IPR003593">
    <property type="entry name" value="AAA+_ATPase"/>
</dbReference>
<dbReference type="SUPFAM" id="SSF90123">
    <property type="entry name" value="ABC transporter transmembrane region"/>
    <property type="match status" value="1"/>
</dbReference>
<evidence type="ECO:0000256" key="1">
    <source>
        <dbReference type="ARBA" id="ARBA00004651"/>
    </source>
</evidence>
<dbReference type="PANTHER" id="PTHR43394:SF1">
    <property type="entry name" value="ATP-BINDING CASSETTE SUB-FAMILY B MEMBER 10, MITOCHONDRIAL"/>
    <property type="match status" value="1"/>
</dbReference>
<reference evidence="11 12" key="1">
    <citation type="submission" date="2016-10" db="EMBL/GenBank/DDBJ databases">
        <authorList>
            <person name="de Groot N.N."/>
        </authorList>
    </citation>
    <scope>NUCLEOTIDE SEQUENCE [LARGE SCALE GENOMIC DNA]</scope>
    <source>
        <strain evidence="11 12">DSM 2784</strain>
    </source>
</reference>
<dbReference type="CDD" id="cd18540">
    <property type="entry name" value="ABC_6TM_exporter_like"/>
    <property type="match status" value="1"/>
</dbReference>
<evidence type="ECO:0000256" key="3">
    <source>
        <dbReference type="ARBA" id="ARBA00022692"/>
    </source>
</evidence>
<dbReference type="STRING" id="1120920.SAMN03080599_01209"/>
<dbReference type="CDD" id="cd03254">
    <property type="entry name" value="ABCC_Glucan_exporter_like"/>
    <property type="match status" value="1"/>
</dbReference>
<sequence length="608" mass="67630">METIISEETKRKKIDRGLWLRLLPYMKNFKKELTVVVICLAILGAMDVLMTYLTKHLIDAYITPKELEGLSRFIAAYAGIVLVIALVVYKFIQTAGVIEAGLSHDIRKAGFEKLQQLSMSYFDKNAAGWILARLTSDVTKLGEFISWGLVDMVWGMTMMLGIMAVMLAVNFKLALITLSVMPALVLVSWYFQSRIVALQRVVRKLNSRITGAINEGITGARTTKTLVVEEKVMNDFRVLSGNMRDQSIKSAFYSALYQPMVINIAAVGTVLAIQFGGREVMSGAITYGTLVLFINYSIQFFEPVREMARILSEMQSAQVSAERIFMLLDQKTEIEDSEAVKARYGTILSPKREAYEAMKGDIEFRSVYFSYKPEEPIFEGLTLEIEAGTSVALVGPTGSGKSSLVNLICRFYEPTAGEILLDGTPLKARSQSWLHNGIGYVLQTPHLFSGTISDNIRYGRLDATQEEIQKAAVLVGADTFISQLSDGYDTQVGEGGAMLSTGQKQLISFARAVIAEPSIFILDEATSAIDTEAEQLIQNALIKVLENRTSLIIAHRLSTIRACDRILVIEDGHIIEDGTHHSLMKLKGHYWKLYTNQFIEEKEQALLA</sequence>
<proteinExistence type="predicted"/>
<feature type="domain" description="ABC transmembrane type-1" evidence="10">
    <location>
        <begin position="35"/>
        <end position="316"/>
    </location>
</feature>
<keyword evidence="2" id="KW-0813">Transport</keyword>
<comment type="subcellular location">
    <subcellularLocation>
        <location evidence="1">Cell membrane</location>
        <topology evidence="1">Multi-pass membrane protein</topology>
    </subcellularLocation>
</comment>
<dbReference type="OrthoDB" id="9762778at2"/>
<evidence type="ECO:0000313" key="12">
    <source>
        <dbReference type="Proteomes" id="UP000199208"/>
    </source>
</evidence>
<dbReference type="GO" id="GO:0005886">
    <property type="term" value="C:plasma membrane"/>
    <property type="evidence" value="ECO:0007669"/>
    <property type="project" value="UniProtKB-SubCell"/>
</dbReference>
<keyword evidence="4" id="KW-0547">Nucleotide-binding</keyword>
<gene>
    <name evidence="11" type="ORF">SAMN03080599_01209</name>
</gene>
<dbReference type="PROSITE" id="PS50893">
    <property type="entry name" value="ABC_TRANSPORTER_2"/>
    <property type="match status" value="1"/>
</dbReference>
<dbReference type="FunFam" id="3.40.50.300:FF:000287">
    <property type="entry name" value="Multidrug ABC transporter ATP-binding protein"/>
    <property type="match status" value="1"/>
</dbReference>
<evidence type="ECO:0000313" key="11">
    <source>
        <dbReference type="EMBL" id="SCZ78324.1"/>
    </source>
</evidence>